<comment type="cofactor">
    <cofactor evidence="1">
        <name>[4Fe-4S] cluster</name>
        <dbReference type="ChEBI" id="CHEBI:49883"/>
    </cofactor>
</comment>
<dbReference type="EMBL" id="DXHV01000073">
    <property type="protein sequence ID" value="HIW01132.1"/>
    <property type="molecule type" value="Genomic_DNA"/>
</dbReference>
<dbReference type="SFLD" id="SFLDF00562">
    <property type="entry name" value="HemN-like__clustered_with_heat"/>
    <property type="match status" value="1"/>
</dbReference>
<dbReference type="Pfam" id="PF06969">
    <property type="entry name" value="HemN_C"/>
    <property type="match status" value="1"/>
</dbReference>
<keyword evidence="4 10" id="KW-0349">Heme</keyword>
<keyword evidence="9 10" id="KW-0143">Chaperone</keyword>
<dbReference type="AlphaFoldDB" id="A0A9D1TQH9"/>
<dbReference type="InterPro" id="IPR006638">
    <property type="entry name" value="Elp3/MiaA/NifB-like_rSAM"/>
</dbReference>
<dbReference type="SMART" id="SM00729">
    <property type="entry name" value="Elp3"/>
    <property type="match status" value="1"/>
</dbReference>
<keyword evidence="6 10" id="KW-0479">Metal-binding</keyword>
<comment type="subcellular location">
    <subcellularLocation>
        <location evidence="10">Cytoplasm</location>
    </subcellularLocation>
</comment>
<evidence type="ECO:0000313" key="12">
    <source>
        <dbReference type="EMBL" id="HIW01132.1"/>
    </source>
</evidence>
<name>A0A9D1TQH9_9BACT</name>
<organism evidence="12 13">
    <name type="scientific">Candidatus Desulfovibrio intestinipullorum</name>
    <dbReference type="NCBI Taxonomy" id="2838536"/>
    <lineage>
        <taxon>Bacteria</taxon>
        <taxon>Pseudomonadati</taxon>
        <taxon>Thermodesulfobacteriota</taxon>
        <taxon>Desulfovibrionia</taxon>
        <taxon>Desulfovibrionales</taxon>
        <taxon>Desulfovibrionaceae</taxon>
        <taxon>Desulfovibrio</taxon>
    </lineage>
</organism>
<evidence type="ECO:0000256" key="1">
    <source>
        <dbReference type="ARBA" id="ARBA00001966"/>
    </source>
</evidence>
<evidence type="ECO:0000256" key="8">
    <source>
        <dbReference type="ARBA" id="ARBA00023014"/>
    </source>
</evidence>
<evidence type="ECO:0000256" key="2">
    <source>
        <dbReference type="ARBA" id="ARBA00006100"/>
    </source>
</evidence>
<dbReference type="InterPro" id="IPR010723">
    <property type="entry name" value="HemN_C"/>
</dbReference>
<protein>
    <recommendedName>
        <fullName evidence="3 10">Heme chaperone HemW</fullName>
    </recommendedName>
</protein>
<dbReference type="InterPro" id="IPR034505">
    <property type="entry name" value="Coproporphyrinogen-III_oxidase"/>
</dbReference>
<dbReference type="InterPro" id="IPR004559">
    <property type="entry name" value="HemW-like"/>
</dbReference>
<dbReference type="Gene3D" id="3.20.20.70">
    <property type="entry name" value="Aldolase class I"/>
    <property type="match status" value="1"/>
</dbReference>
<dbReference type="SFLD" id="SFLDS00029">
    <property type="entry name" value="Radical_SAM"/>
    <property type="match status" value="1"/>
</dbReference>
<comment type="function">
    <text evidence="10">Probably acts as a heme chaperone, transferring heme to an unknown acceptor. Binds one molecule of heme per monomer, possibly covalently. Binds 1 [4Fe-4S] cluster. The cluster is coordinated with 3 cysteines and an exchangeable S-adenosyl-L-methionine.</text>
</comment>
<reference evidence="12" key="2">
    <citation type="submission" date="2021-04" db="EMBL/GenBank/DDBJ databases">
        <authorList>
            <person name="Gilroy R."/>
        </authorList>
    </citation>
    <scope>NUCLEOTIDE SEQUENCE</scope>
    <source>
        <strain evidence="12">ChiHecec2B26-446</strain>
    </source>
</reference>
<evidence type="ECO:0000256" key="9">
    <source>
        <dbReference type="ARBA" id="ARBA00023186"/>
    </source>
</evidence>
<dbReference type="PANTHER" id="PTHR13932">
    <property type="entry name" value="COPROPORPHYRINIGEN III OXIDASE"/>
    <property type="match status" value="1"/>
</dbReference>
<evidence type="ECO:0000256" key="6">
    <source>
        <dbReference type="ARBA" id="ARBA00022723"/>
    </source>
</evidence>
<dbReference type="SUPFAM" id="SSF102114">
    <property type="entry name" value="Radical SAM enzymes"/>
    <property type="match status" value="1"/>
</dbReference>
<dbReference type="PROSITE" id="PS51918">
    <property type="entry name" value="RADICAL_SAM"/>
    <property type="match status" value="1"/>
</dbReference>
<proteinExistence type="inferred from homology"/>
<dbReference type="NCBIfam" id="TIGR00539">
    <property type="entry name" value="hemN_rel"/>
    <property type="match status" value="1"/>
</dbReference>
<evidence type="ECO:0000256" key="5">
    <source>
        <dbReference type="ARBA" id="ARBA00022691"/>
    </source>
</evidence>
<gene>
    <name evidence="12" type="primary">hemW</name>
    <name evidence="12" type="ORF">H9894_08090</name>
</gene>
<evidence type="ECO:0000256" key="7">
    <source>
        <dbReference type="ARBA" id="ARBA00023004"/>
    </source>
</evidence>
<dbReference type="SFLD" id="SFLDF00288">
    <property type="entry name" value="HemN-like__clustered_with_nucl"/>
    <property type="match status" value="1"/>
</dbReference>
<keyword evidence="8 10" id="KW-0411">Iron-sulfur</keyword>
<keyword evidence="7 10" id="KW-0408">Iron</keyword>
<dbReference type="Pfam" id="PF04055">
    <property type="entry name" value="Radical_SAM"/>
    <property type="match status" value="1"/>
</dbReference>
<dbReference type="CDD" id="cd01335">
    <property type="entry name" value="Radical_SAM"/>
    <property type="match status" value="1"/>
</dbReference>
<evidence type="ECO:0000256" key="10">
    <source>
        <dbReference type="RuleBase" id="RU364116"/>
    </source>
</evidence>
<keyword evidence="5 10" id="KW-0949">S-adenosyl-L-methionine</keyword>
<evidence type="ECO:0000256" key="4">
    <source>
        <dbReference type="ARBA" id="ARBA00022617"/>
    </source>
</evidence>
<dbReference type="InterPro" id="IPR058240">
    <property type="entry name" value="rSAM_sf"/>
</dbReference>
<accession>A0A9D1TQH9</accession>
<dbReference type="GO" id="GO:0046872">
    <property type="term" value="F:metal ion binding"/>
    <property type="evidence" value="ECO:0007669"/>
    <property type="project" value="UniProtKB-UniRule"/>
</dbReference>
<dbReference type="GO" id="GO:0005737">
    <property type="term" value="C:cytoplasm"/>
    <property type="evidence" value="ECO:0007669"/>
    <property type="project" value="UniProtKB-SubCell"/>
</dbReference>
<keyword evidence="10" id="KW-0963">Cytoplasm</keyword>
<evidence type="ECO:0000256" key="3">
    <source>
        <dbReference type="ARBA" id="ARBA00017228"/>
    </source>
</evidence>
<comment type="similarity">
    <text evidence="2">Belongs to the anaerobic coproporphyrinogen-III oxidase family. HemW subfamily.</text>
</comment>
<dbReference type="GO" id="GO:0051539">
    <property type="term" value="F:4 iron, 4 sulfur cluster binding"/>
    <property type="evidence" value="ECO:0007669"/>
    <property type="project" value="UniProtKB-UniRule"/>
</dbReference>
<sequence>MLVYIHVPFCRKRCAYCAFYSSALNHRPVPPDYLHGLHRELAWWRTHVADLVPDSEDQRVTSIFLGGGTPSLLEPADVGRLLDDLAGSFALAEDAEITLEANPDSLHTRERALDFRRAGINRLSLGVQSLDEEELRLLGRIHGPRQVHQACEAIHAAGFRSFSMDLIWGLPGQSLKGWLDVLQRACALGPDHLSAYSLTLEEGTPLAEAVARGRLDLPSDEVTAAMFLEGHALLAGQGFSHYEISNYARKGHACRHNMGYWQQQDYLGLGPGAVSTLKNVRFSQPEDVGLWLERMTQGTILPETEVLSPSTRTEELVMLSLRTARGLCLPRYRQACGRDFLEENRSLVQALLKNGLAALVRHDTKGDGDTDKNSLQNNGSMYFALTPEGMLVSNDIISRFFSDMDADE</sequence>
<dbReference type="Proteomes" id="UP000886752">
    <property type="component" value="Unassembled WGS sequence"/>
</dbReference>
<dbReference type="GO" id="GO:0006779">
    <property type="term" value="P:porphyrin-containing compound biosynthetic process"/>
    <property type="evidence" value="ECO:0007669"/>
    <property type="project" value="InterPro"/>
</dbReference>
<comment type="caution">
    <text evidence="12">The sequence shown here is derived from an EMBL/GenBank/DDBJ whole genome shotgun (WGS) entry which is preliminary data.</text>
</comment>
<reference evidence="12" key="1">
    <citation type="journal article" date="2021" name="PeerJ">
        <title>Extensive microbial diversity within the chicken gut microbiome revealed by metagenomics and culture.</title>
        <authorList>
            <person name="Gilroy R."/>
            <person name="Ravi A."/>
            <person name="Getino M."/>
            <person name="Pursley I."/>
            <person name="Horton D.L."/>
            <person name="Alikhan N.F."/>
            <person name="Baker D."/>
            <person name="Gharbi K."/>
            <person name="Hall N."/>
            <person name="Watson M."/>
            <person name="Adriaenssens E.M."/>
            <person name="Foster-Nyarko E."/>
            <person name="Jarju S."/>
            <person name="Secka A."/>
            <person name="Antonio M."/>
            <person name="Oren A."/>
            <person name="Chaudhuri R.R."/>
            <person name="La Ragione R."/>
            <person name="Hildebrand F."/>
            <person name="Pallen M.J."/>
        </authorList>
    </citation>
    <scope>NUCLEOTIDE SEQUENCE</scope>
    <source>
        <strain evidence="12">ChiHecec2B26-446</strain>
    </source>
</reference>
<feature type="domain" description="Radical SAM core" evidence="11">
    <location>
        <begin position="1"/>
        <end position="240"/>
    </location>
</feature>
<dbReference type="GO" id="GO:0004109">
    <property type="term" value="F:coproporphyrinogen oxidase activity"/>
    <property type="evidence" value="ECO:0007669"/>
    <property type="project" value="InterPro"/>
</dbReference>
<dbReference type="PANTHER" id="PTHR13932:SF5">
    <property type="entry name" value="RADICAL S-ADENOSYL METHIONINE DOMAIN-CONTAINING PROTEIN 1, MITOCHONDRIAL"/>
    <property type="match status" value="1"/>
</dbReference>
<dbReference type="SFLD" id="SFLDG01065">
    <property type="entry name" value="anaerobic_coproporphyrinogen-I"/>
    <property type="match status" value="1"/>
</dbReference>
<dbReference type="InterPro" id="IPR013785">
    <property type="entry name" value="Aldolase_TIM"/>
</dbReference>
<evidence type="ECO:0000259" key="11">
    <source>
        <dbReference type="PROSITE" id="PS51918"/>
    </source>
</evidence>
<keyword evidence="10" id="KW-0004">4Fe-4S</keyword>
<dbReference type="InterPro" id="IPR007197">
    <property type="entry name" value="rSAM"/>
</dbReference>
<evidence type="ECO:0000313" key="13">
    <source>
        <dbReference type="Proteomes" id="UP000886752"/>
    </source>
</evidence>